<protein>
    <submittedName>
        <fullName evidence="4">Alpha/beta hydrolase</fullName>
    </submittedName>
</protein>
<dbReference type="GO" id="GO:0016787">
    <property type="term" value="F:hydrolase activity"/>
    <property type="evidence" value="ECO:0007669"/>
    <property type="project" value="UniProtKB-KW"/>
</dbReference>
<gene>
    <name evidence="4" type="ORF">Q0812_00740</name>
</gene>
<dbReference type="InterPro" id="IPR029058">
    <property type="entry name" value="AB_hydrolase_fold"/>
</dbReference>
<dbReference type="Pfam" id="PF20434">
    <property type="entry name" value="BD-FAE"/>
    <property type="match status" value="1"/>
</dbReference>
<feature type="signal peptide" evidence="2">
    <location>
        <begin position="1"/>
        <end position="27"/>
    </location>
</feature>
<evidence type="ECO:0000256" key="1">
    <source>
        <dbReference type="ARBA" id="ARBA00022801"/>
    </source>
</evidence>
<sequence>MPIPQISRRVGLAGLAAGLASACSPLAALNALAPRDPGARRVLQGAAYGPHERQKLDLFAPRREGPWPLVVFFYGGNWNSGSRDLYGWAAQAIAAQGFVVAAPDYRLVPQVRFPAFIEDAAAATALAARLAPEHGGSAQRIGLCGHSAGAHIALLTALDPTYTEAVGLEGRIEAVAGLAGPYAFLPLDVSSTIAAFGQWPRLEETQPVTYARADAPAVWLANGGEDQVVGLRNTTRLKAALEGAGAVVETAFYPDLDHAGMAAVLSPLFRGRAPVLKDMTDFLRRTLTA</sequence>
<dbReference type="Gene3D" id="3.40.50.1820">
    <property type="entry name" value="alpha/beta hydrolase"/>
    <property type="match status" value="1"/>
</dbReference>
<name>A0ABT8SHA6_9CAUL</name>
<comment type="caution">
    <text evidence="4">The sequence shown here is derived from an EMBL/GenBank/DDBJ whole genome shotgun (WGS) entry which is preliminary data.</text>
</comment>
<feature type="chain" id="PRO_5046118766" evidence="2">
    <location>
        <begin position="28"/>
        <end position="289"/>
    </location>
</feature>
<keyword evidence="2" id="KW-0732">Signal</keyword>
<keyword evidence="1 4" id="KW-0378">Hydrolase</keyword>
<dbReference type="PANTHER" id="PTHR48081:SF9">
    <property type="entry name" value="CARBOXYLESTERASE"/>
    <property type="match status" value="1"/>
</dbReference>
<evidence type="ECO:0000313" key="5">
    <source>
        <dbReference type="Proteomes" id="UP001169063"/>
    </source>
</evidence>
<dbReference type="Proteomes" id="UP001169063">
    <property type="component" value="Unassembled WGS sequence"/>
</dbReference>
<feature type="domain" description="BD-FAE-like" evidence="3">
    <location>
        <begin position="56"/>
        <end position="241"/>
    </location>
</feature>
<proteinExistence type="predicted"/>
<keyword evidence="5" id="KW-1185">Reference proteome</keyword>
<dbReference type="InterPro" id="IPR049492">
    <property type="entry name" value="BD-FAE-like_dom"/>
</dbReference>
<dbReference type="InterPro" id="IPR006311">
    <property type="entry name" value="TAT_signal"/>
</dbReference>
<evidence type="ECO:0000256" key="2">
    <source>
        <dbReference type="SAM" id="SignalP"/>
    </source>
</evidence>
<dbReference type="PROSITE" id="PS51318">
    <property type="entry name" value="TAT"/>
    <property type="match status" value="1"/>
</dbReference>
<evidence type="ECO:0000313" key="4">
    <source>
        <dbReference type="EMBL" id="MDO1557951.1"/>
    </source>
</evidence>
<dbReference type="InterPro" id="IPR050300">
    <property type="entry name" value="GDXG_lipolytic_enzyme"/>
</dbReference>
<dbReference type="RefSeq" id="WP_302108377.1">
    <property type="nucleotide sequence ID" value="NZ_JAUKTR010000001.1"/>
</dbReference>
<evidence type="ECO:0000259" key="3">
    <source>
        <dbReference type="Pfam" id="PF20434"/>
    </source>
</evidence>
<dbReference type="PANTHER" id="PTHR48081">
    <property type="entry name" value="AB HYDROLASE SUPERFAMILY PROTEIN C4A8.06C"/>
    <property type="match status" value="1"/>
</dbReference>
<dbReference type="EMBL" id="JAUKTR010000001">
    <property type="protein sequence ID" value="MDO1557951.1"/>
    <property type="molecule type" value="Genomic_DNA"/>
</dbReference>
<reference evidence="4" key="1">
    <citation type="submission" date="2023-07" db="EMBL/GenBank/DDBJ databases">
        <title>Brevundimonas soil sp. nov., isolated from the soil of chemical plant.</title>
        <authorList>
            <person name="Wu N."/>
        </authorList>
    </citation>
    <scope>NUCLEOTIDE SEQUENCE</scope>
    <source>
        <strain evidence="4">XZ-24</strain>
    </source>
</reference>
<dbReference type="SUPFAM" id="SSF53474">
    <property type="entry name" value="alpha/beta-Hydrolases"/>
    <property type="match status" value="1"/>
</dbReference>
<accession>A0ABT8SHA6</accession>
<organism evidence="4 5">
    <name type="scientific">Peiella sedimenti</name>
    <dbReference type="NCBI Taxonomy" id="3061083"/>
    <lineage>
        <taxon>Bacteria</taxon>
        <taxon>Pseudomonadati</taxon>
        <taxon>Pseudomonadota</taxon>
        <taxon>Alphaproteobacteria</taxon>
        <taxon>Caulobacterales</taxon>
        <taxon>Caulobacteraceae</taxon>
        <taxon>Peiella</taxon>
    </lineage>
</organism>